<proteinExistence type="predicted"/>
<reference evidence="1" key="1">
    <citation type="submission" date="2023-04" db="EMBL/GenBank/DDBJ databases">
        <title>Bacteriophage Phass-1 Discovered in the Human Gut Virome - the Founding Member of the Proposed New Family Phassviridae.</title>
        <authorList>
            <person name="Tikunov A.Y."/>
            <person name="Morozova V.V."/>
            <person name="Chechushkov A.V."/>
            <person name="Tikunova N.V."/>
        </authorList>
    </citation>
    <scope>NUCLEOTIDE SEQUENCE</scope>
</reference>
<dbReference type="Proteomes" id="UP001237988">
    <property type="component" value="Segment"/>
</dbReference>
<sequence length="115" mass="13433">MDGRYFGYNDSDSEASMKSQLPYWYGLIWQNAYIKPNGIKPYWLEGQKYEDLPYYVDIDDPGSYSDTCMRLDYFWGNNGEDIWFQKTPDDEWDKHEQLTGFGPARASTTPAIEVG</sequence>
<evidence type="ECO:0000313" key="1">
    <source>
        <dbReference type="EMBL" id="WIC39566.1"/>
    </source>
</evidence>
<evidence type="ECO:0000313" key="2">
    <source>
        <dbReference type="Proteomes" id="UP001237988"/>
    </source>
</evidence>
<organism evidence="1 2">
    <name type="scientific">Phage Phass-1</name>
    <dbReference type="NCBI Taxonomy" id="3043662"/>
    <lineage>
        <taxon>Viruses</taxon>
        <taxon>Duplodnaviria</taxon>
        <taxon>Heunggongvirae</taxon>
        <taxon>Uroviricota</taxon>
        <taxon>Caudoviricetes</taxon>
        <taxon>Caudoviricetes code 15 clade</taxon>
    </lineage>
</organism>
<accession>A0AAF0RUC1</accession>
<dbReference type="EMBL" id="OQ749652">
    <property type="protein sequence ID" value="WIC39566.1"/>
    <property type="molecule type" value="Genomic_DNA"/>
</dbReference>
<protein>
    <submittedName>
        <fullName evidence="1">Uncharacterized protein</fullName>
    </submittedName>
</protein>
<name>A0AAF0RUC1_9CAUD</name>